<dbReference type="InterPro" id="IPR028098">
    <property type="entry name" value="Glyco_trans_4-like_N"/>
</dbReference>
<evidence type="ECO:0000259" key="2">
    <source>
        <dbReference type="Pfam" id="PF13439"/>
    </source>
</evidence>
<comment type="caution">
    <text evidence="3">The sequence shown here is derived from an EMBL/GenBank/DDBJ whole genome shotgun (WGS) entry which is preliminary data.</text>
</comment>
<dbReference type="PANTHER" id="PTHR12526:SF630">
    <property type="entry name" value="GLYCOSYLTRANSFERASE"/>
    <property type="match status" value="1"/>
</dbReference>
<dbReference type="OrthoDB" id="503519at2"/>
<reference evidence="3 4" key="1">
    <citation type="submission" date="2018-03" db="EMBL/GenBank/DDBJ databases">
        <title>The ancient ancestry and fast evolution of plastids.</title>
        <authorList>
            <person name="Moore K.R."/>
            <person name="Magnabosco C."/>
            <person name="Momper L."/>
            <person name="Gold D.A."/>
            <person name="Bosak T."/>
            <person name="Fournier G.P."/>
        </authorList>
    </citation>
    <scope>NUCLEOTIDE SEQUENCE [LARGE SCALE GENOMIC DNA]</scope>
    <source>
        <strain evidence="3 4">CCALA 037</strain>
    </source>
</reference>
<dbReference type="SUPFAM" id="SSF53756">
    <property type="entry name" value="UDP-Glycosyltransferase/glycogen phosphorylase"/>
    <property type="match status" value="1"/>
</dbReference>
<dbReference type="RefSeq" id="WP_106313023.1">
    <property type="nucleotide sequence ID" value="NZ_PVWO01000706.1"/>
</dbReference>
<dbReference type="Pfam" id="PF00534">
    <property type="entry name" value="Glycos_transf_1"/>
    <property type="match status" value="1"/>
</dbReference>
<sequence length="371" mass="41441">MKITLISSSLNVGGAERVMSIIANYWAARNWQVTILTFDDGSTPPFYDLDKRIEHRPLGINIYRGLNFFALSRNLQQVGKLKKAIVASRPQVVISCVNLINIMTLLACWRLKVPTIVCEHVYPAFSGLGKIVGLLQKWTYRRADLITVQTHSALSFFPSERGYETAVIPNPVALPESEAIESQLYTDDRHIIAIGKLIPQKGFDLLIQAFAQIYNEHPEWTLTIFGEGEMRGELEDLCSRLRLDDCVFLPGVVTNIDAQLRKADIFALSSRFEGFPVTLCEAMACGVPVIAADCLSGPREIIHNNIDGLLVVPDNVDALAVGLDILMNDPVKRQYFSHHAPKVLDRFGVEPVMAIWDSVLRQAIDRRANRG</sequence>
<dbReference type="CDD" id="cd03820">
    <property type="entry name" value="GT4_AmsD-like"/>
    <property type="match status" value="1"/>
</dbReference>
<feature type="domain" description="Glycosyltransferase subfamily 4-like N-terminal" evidence="2">
    <location>
        <begin position="12"/>
        <end position="172"/>
    </location>
</feature>
<protein>
    <submittedName>
        <fullName evidence="3">Glycosyltransferase family 4 protein</fullName>
    </submittedName>
</protein>
<dbReference type="EMBL" id="PVWO01000706">
    <property type="protein sequence ID" value="PSB40318.1"/>
    <property type="molecule type" value="Genomic_DNA"/>
</dbReference>
<dbReference type="InterPro" id="IPR001296">
    <property type="entry name" value="Glyco_trans_1"/>
</dbReference>
<keyword evidence="3" id="KW-0808">Transferase</keyword>
<evidence type="ECO:0000313" key="4">
    <source>
        <dbReference type="Proteomes" id="UP000238937"/>
    </source>
</evidence>
<evidence type="ECO:0000313" key="3">
    <source>
        <dbReference type="EMBL" id="PSB40318.1"/>
    </source>
</evidence>
<name>A0A2T1F5W9_9CYAN</name>
<organism evidence="3 4">
    <name type="scientific">Chamaesiphon polymorphus CCALA 037</name>
    <dbReference type="NCBI Taxonomy" id="2107692"/>
    <lineage>
        <taxon>Bacteria</taxon>
        <taxon>Bacillati</taxon>
        <taxon>Cyanobacteriota</taxon>
        <taxon>Cyanophyceae</taxon>
        <taxon>Gomontiellales</taxon>
        <taxon>Chamaesiphonaceae</taxon>
        <taxon>Chamaesiphon</taxon>
    </lineage>
</organism>
<keyword evidence="4" id="KW-1185">Reference proteome</keyword>
<dbReference type="Proteomes" id="UP000238937">
    <property type="component" value="Unassembled WGS sequence"/>
</dbReference>
<proteinExistence type="predicted"/>
<dbReference type="Gene3D" id="3.40.50.2000">
    <property type="entry name" value="Glycogen Phosphorylase B"/>
    <property type="match status" value="2"/>
</dbReference>
<dbReference type="AlphaFoldDB" id="A0A2T1F5W9"/>
<evidence type="ECO:0000259" key="1">
    <source>
        <dbReference type="Pfam" id="PF00534"/>
    </source>
</evidence>
<dbReference type="Pfam" id="PF13439">
    <property type="entry name" value="Glyco_transf_4"/>
    <property type="match status" value="1"/>
</dbReference>
<feature type="domain" description="Glycosyl transferase family 1" evidence="1">
    <location>
        <begin position="181"/>
        <end position="342"/>
    </location>
</feature>
<accession>A0A2T1F5W9</accession>
<gene>
    <name evidence="3" type="ORF">C7B77_28515</name>
</gene>
<dbReference type="GO" id="GO:0016757">
    <property type="term" value="F:glycosyltransferase activity"/>
    <property type="evidence" value="ECO:0007669"/>
    <property type="project" value="InterPro"/>
</dbReference>
<dbReference type="PANTHER" id="PTHR12526">
    <property type="entry name" value="GLYCOSYLTRANSFERASE"/>
    <property type="match status" value="1"/>
</dbReference>